<gene>
    <name evidence="3" type="ORF">Q9K02_05775</name>
</gene>
<keyword evidence="4" id="KW-1185">Reference proteome</keyword>
<evidence type="ECO:0000256" key="1">
    <source>
        <dbReference type="SAM" id="Phobius"/>
    </source>
</evidence>
<evidence type="ECO:0000313" key="4">
    <source>
        <dbReference type="Proteomes" id="UP001240639"/>
    </source>
</evidence>
<sequence length="310" mass="33143">MTTVDIEAAAEAPQADFGFIEPMPQNAPPPVAVVPPPPPPAVNRAGQAETGEPIGNAGGTIAVGMPQVAYTFAYGFRVPADTIRPLQERHADMCEAKGPQTCRIVSMNQGEQEGDYAYGSLTIAVRSSEARTFGKALTTATGRMEGELVSSSIEGEDLSKSIVDTEARLQARTVLRDRLMDVLRNRRGTVSELVAAERGVAQVNEEIDQARSWLTEMRARVAFSTMTVEYQAGAPVEGGFAEPIRSAWGSLASLLGNMIAVLMILLTVVLPLGLLVWLAVRLWKRAGLSTGIGEDGWRPARDGEPQPASD</sequence>
<keyword evidence="1" id="KW-0472">Membrane</keyword>
<protein>
    <submittedName>
        <fullName evidence="3">DUF4349 domain-containing protein</fullName>
    </submittedName>
</protein>
<feature type="transmembrane region" description="Helical" evidence="1">
    <location>
        <begin position="254"/>
        <end position="280"/>
    </location>
</feature>
<dbReference type="Pfam" id="PF14257">
    <property type="entry name" value="DUF4349"/>
    <property type="match status" value="1"/>
</dbReference>
<name>A0ABT9HND7_9SPHN</name>
<accession>A0ABT9HND7</accession>
<dbReference type="InterPro" id="IPR025645">
    <property type="entry name" value="DUF4349"/>
</dbReference>
<feature type="domain" description="DUF4349" evidence="2">
    <location>
        <begin position="67"/>
        <end position="280"/>
    </location>
</feature>
<dbReference type="EMBL" id="JAVAIM010000001">
    <property type="protein sequence ID" value="MDP4574646.1"/>
    <property type="molecule type" value="Genomic_DNA"/>
</dbReference>
<organism evidence="3 4">
    <name type="scientific">Qipengyuania profundimaris</name>
    <dbReference type="NCBI Taxonomy" id="3067652"/>
    <lineage>
        <taxon>Bacteria</taxon>
        <taxon>Pseudomonadati</taxon>
        <taxon>Pseudomonadota</taxon>
        <taxon>Alphaproteobacteria</taxon>
        <taxon>Sphingomonadales</taxon>
        <taxon>Erythrobacteraceae</taxon>
        <taxon>Qipengyuania</taxon>
    </lineage>
</organism>
<reference evidence="3 4" key="1">
    <citation type="submission" date="2023-08" db="EMBL/GenBank/DDBJ databases">
        <title>genomic of G39.</title>
        <authorList>
            <person name="Wang Y."/>
        </authorList>
    </citation>
    <scope>NUCLEOTIDE SEQUENCE [LARGE SCALE GENOMIC DNA]</scope>
    <source>
        <strain evidence="3 4">G39</strain>
    </source>
</reference>
<evidence type="ECO:0000259" key="2">
    <source>
        <dbReference type="Pfam" id="PF14257"/>
    </source>
</evidence>
<comment type="caution">
    <text evidence="3">The sequence shown here is derived from an EMBL/GenBank/DDBJ whole genome shotgun (WGS) entry which is preliminary data.</text>
</comment>
<evidence type="ECO:0000313" key="3">
    <source>
        <dbReference type="EMBL" id="MDP4574646.1"/>
    </source>
</evidence>
<keyword evidence="1" id="KW-1133">Transmembrane helix</keyword>
<keyword evidence="1" id="KW-0812">Transmembrane</keyword>
<proteinExistence type="predicted"/>
<dbReference type="Proteomes" id="UP001240639">
    <property type="component" value="Unassembled WGS sequence"/>
</dbReference>
<dbReference type="RefSeq" id="WP_305932028.1">
    <property type="nucleotide sequence ID" value="NZ_JAVAIM010000001.1"/>
</dbReference>